<organism evidence="2 3">
    <name type="scientific">Pseudolycoriella hygida</name>
    <dbReference type="NCBI Taxonomy" id="35572"/>
    <lineage>
        <taxon>Eukaryota</taxon>
        <taxon>Metazoa</taxon>
        <taxon>Ecdysozoa</taxon>
        <taxon>Arthropoda</taxon>
        <taxon>Hexapoda</taxon>
        <taxon>Insecta</taxon>
        <taxon>Pterygota</taxon>
        <taxon>Neoptera</taxon>
        <taxon>Endopterygota</taxon>
        <taxon>Diptera</taxon>
        <taxon>Nematocera</taxon>
        <taxon>Sciaroidea</taxon>
        <taxon>Sciaridae</taxon>
        <taxon>Pseudolycoriella</taxon>
    </lineage>
</organism>
<reference evidence="2" key="1">
    <citation type="submission" date="2022-07" db="EMBL/GenBank/DDBJ databases">
        <authorList>
            <person name="Trinca V."/>
            <person name="Uliana J.V.C."/>
            <person name="Torres T.T."/>
            <person name="Ward R.J."/>
            <person name="Monesi N."/>
        </authorList>
    </citation>
    <scope>NUCLEOTIDE SEQUENCE</scope>
    <source>
        <strain evidence="2">HSMRA1968</strain>
        <tissue evidence="2">Whole embryos</tissue>
    </source>
</reference>
<dbReference type="EMBL" id="WJQU01000001">
    <property type="protein sequence ID" value="KAJ6646218.1"/>
    <property type="molecule type" value="Genomic_DNA"/>
</dbReference>
<accession>A0A9Q0N9I2</accession>
<dbReference type="AlphaFoldDB" id="A0A9Q0N9I2"/>
<keyword evidence="3" id="KW-1185">Reference proteome</keyword>
<feature type="non-terminal residue" evidence="2">
    <location>
        <position position="305"/>
    </location>
</feature>
<dbReference type="OrthoDB" id="10043784at2759"/>
<evidence type="ECO:0000313" key="2">
    <source>
        <dbReference type="EMBL" id="KAJ6646218.1"/>
    </source>
</evidence>
<feature type="region of interest" description="Disordered" evidence="1">
    <location>
        <begin position="1"/>
        <end position="27"/>
    </location>
</feature>
<proteinExistence type="predicted"/>
<evidence type="ECO:0000256" key="1">
    <source>
        <dbReference type="SAM" id="MobiDB-lite"/>
    </source>
</evidence>
<dbReference type="SUPFAM" id="SSF53098">
    <property type="entry name" value="Ribonuclease H-like"/>
    <property type="match status" value="1"/>
</dbReference>
<evidence type="ECO:0000313" key="3">
    <source>
        <dbReference type="Proteomes" id="UP001151699"/>
    </source>
</evidence>
<feature type="compositionally biased region" description="Basic and acidic residues" evidence="1">
    <location>
        <begin position="291"/>
        <end position="305"/>
    </location>
</feature>
<feature type="compositionally biased region" description="Polar residues" evidence="1">
    <location>
        <begin position="269"/>
        <end position="283"/>
    </location>
</feature>
<comment type="caution">
    <text evidence="2">The sequence shown here is derived from an EMBL/GenBank/DDBJ whole genome shotgun (WGS) entry which is preliminary data.</text>
</comment>
<name>A0A9Q0N9I2_9DIPT</name>
<gene>
    <name evidence="2" type="ORF">Bhyg_01429</name>
</gene>
<protein>
    <submittedName>
        <fullName evidence="2">Uncharacterized protein</fullName>
    </submittedName>
</protein>
<dbReference type="InterPro" id="IPR012337">
    <property type="entry name" value="RNaseH-like_sf"/>
</dbReference>
<sequence length="305" mass="35036">MEEDDVHDYQEEEEDYVNDDGDPADEFDFNDDARFSFADNHFDEDIKDNAPELHEKYKVVVGKVRTIVRFFKCSPVKNDLLQSYVKAECSKERKLLLDCKTRWSSLSDMLHRFYELRKPVKKALVDLDGGDKLDLDEMEMELVCEISTALKPLKAAVEALCRRDANLLTADAILSFALNKLRELNTELSNELFEALEKRINERRSNLSGALKYLHNGSFSSAVENENDDSSTSAEVLEIFDPPSRKTVENVFLQMLTRLEPIENDVECEQSTQEVAQTTSSHQQKNKKRSRSELHKELDSAIEKA</sequence>
<dbReference type="Proteomes" id="UP001151699">
    <property type="component" value="Chromosome A"/>
</dbReference>
<feature type="region of interest" description="Disordered" evidence="1">
    <location>
        <begin position="268"/>
        <end position="305"/>
    </location>
</feature>